<evidence type="ECO:0000313" key="2">
    <source>
        <dbReference type="EMBL" id="AXC43039.1"/>
    </source>
</evidence>
<keyword evidence="1" id="KW-0812">Transmembrane</keyword>
<accession>A0A2Z5HRS6</accession>
<feature type="transmembrane region" description="Helical" evidence="1">
    <location>
        <begin position="6"/>
        <end position="26"/>
    </location>
</feature>
<evidence type="ECO:0000313" key="3">
    <source>
        <dbReference type="Proteomes" id="UP000252847"/>
    </source>
</evidence>
<organism evidence="2 3">
    <name type="scientific">Salmonella phage Skate</name>
    <dbReference type="NCBI Taxonomy" id="2234035"/>
    <lineage>
        <taxon>Viruses</taxon>
        <taxon>Duplodnaviria</taxon>
        <taxon>Heunggongvirae</taxon>
        <taxon>Uroviricota</taxon>
        <taxon>Caudoviricetes</taxon>
        <taxon>Skatevirus</taxon>
        <taxon>Skatevirus skate</taxon>
    </lineage>
</organism>
<reference evidence="3" key="1">
    <citation type="submission" date="2018-05" db="EMBL/GenBank/DDBJ databases">
        <title>Complete Genome of Salmonella typhimurium siphophage Skate.</title>
        <authorList>
            <person name="Rohren M.E."/>
            <person name="Xie Y."/>
            <person name="O'Leary C."/>
            <person name="Liu M."/>
            <person name="Young R.F."/>
        </authorList>
    </citation>
    <scope>NUCLEOTIDE SEQUENCE [LARGE SCALE GENOMIC DNA]</scope>
</reference>
<dbReference type="Proteomes" id="UP000252847">
    <property type="component" value="Segment"/>
</dbReference>
<keyword evidence="3" id="KW-1185">Reference proteome</keyword>
<name>A0A2Z5HRS6_9CAUD</name>
<proteinExistence type="predicted"/>
<protein>
    <submittedName>
        <fullName evidence="2">Putative membrane protein</fullName>
    </submittedName>
</protein>
<keyword evidence="1" id="KW-1133">Transmembrane helix</keyword>
<keyword evidence="1" id="KW-0472">Membrane</keyword>
<gene>
    <name evidence="2" type="ORF">CPT_Skate_081</name>
</gene>
<dbReference type="EMBL" id="MH321493">
    <property type="protein sequence ID" value="AXC43039.1"/>
    <property type="molecule type" value="Genomic_DNA"/>
</dbReference>
<evidence type="ECO:0000256" key="1">
    <source>
        <dbReference type="SAM" id="Phobius"/>
    </source>
</evidence>
<sequence>MYLLLLLLIYTTIYTIYTIFFTIFFITKKSISKIMFLSIKFGISVNEIKRLNIMNYKDFFGINEKICGIKRINASVKNQ</sequence>